<accession>A0AA40HXA4</accession>
<dbReference type="FunFam" id="3.40.30.10:FF:000088">
    <property type="entry name" value="Elongation factor 1-gamma"/>
    <property type="match status" value="1"/>
</dbReference>
<dbReference type="InterPro" id="IPR050802">
    <property type="entry name" value="EF-GSTs"/>
</dbReference>
<dbReference type="GO" id="GO:0005634">
    <property type="term" value="C:nucleus"/>
    <property type="evidence" value="ECO:0007669"/>
    <property type="project" value="TreeGrafter"/>
</dbReference>
<dbReference type="Proteomes" id="UP001177744">
    <property type="component" value="Unassembled WGS sequence"/>
</dbReference>
<dbReference type="GO" id="GO:0006414">
    <property type="term" value="P:translational elongation"/>
    <property type="evidence" value="ECO:0007669"/>
    <property type="project" value="TreeGrafter"/>
</dbReference>
<dbReference type="GO" id="GO:0005737">
    <property type="term" value="C:cytoplasm"/>
    <property type="evidence" value="ECO:0007669"/>
    <property type="project" value="TreeGrafter"/>
</dbReference>
<reference evidence="2" key="1">
    <citation type="submission" date="2023-06" db="EMBL/GenBank/DDBJ databases">
        <title>Reference genome for the Northern bat (Eptesicus nilssonii), a most northern bat species.</title>
        <authorList>
            <person name="Laine V.N."/>
            <person name="Pulliainen A.T."/>
            <person name="Lilley T.M."/>
        </authorList>
    </citation>
    <scope>NUCLEOTIDE SEQUENCE</scope>
    <source>
        <strain evidence="2">BLF_Eptnil</strain>
        <tissue evidence="2">Kidney</tissue>
    </source>
</reference>
<sequence length="99" mass="11169">MVAGILYTYPENWRAFKALVAMQYIGAPVHVPSAPPHFHFGQTNRTPEFLHKFPAEKFPAFEGDDGFYVFESNVIAYYVSNEDLRGSRPEAAAQVVELC</sequence>
<dbReference type="CDD" id="cd03044">
    <property type="entry name" value="GST_N_EF1Bgamma"/>
    <property type="match status" value="1"/>
</dbReference>
<dbReference type="InterPro" id="IPR036249">
    <property type="entry name" value="Thioredoxin-like_sf"/>
</dbReference>
<dbReference type="Pfam" id="PF02798">
    <property type="entry name" value="GST_N"/>
    <property type="match status" value="1"/>
</dbReference>
<dbReference type="EMBL" id="JAULJE010000009">
    <property type="protein sequence ID" value="KAK1338660.1"/>
    <property type="molecule type" value="Genomic_DNA"/>
</dbReference>
<organism evidence="2 3">
    <name type="scientific">Cnephaeus nilssonii</name>
    <name type="common">Northern bat</name>
    <name type="synonym">Eptesicus nilssonii</name>
    <dbReference type="NCBI Taxonomy" id="3371016"/>
    <lineage>
        <taxon>Eukaryota</taxon>
        <taxon>Metazoa</taxon>
        <taxon>Chordata</taxon>
        <taxon>Craniata</taxon>
        <taxon>Vertebrata</taxon>
        <taxon>Euteleostomi</taxon>
        <taxon>Mammalia</taxon>
        <taxon>Eutheria</taxon>
        <taxon>Laurasiatheria</taxon>
        <taxon>Chiroptera</taxon>
        <taxon>Yangochiroptera</taxon>
        <taxon>Vespertilionidae</taxon>
        <taxon>Cnephaeus</taxon>
    </lineage>
</organism>
<dbReference type="PANTHER" id="PTHR43986:SF1">
    <property type="entry name" value="ELONGATION FACTOR 1-GAMMA"/>
    <property type="match status" value="1"/>
</dbReference>
<dbReference type="PANTHER" id="PTHR43986">
    <property type="entry name" value="ELONGATION FACTOR 1-GAMMA"/>
    <property type="match status" value="1"/>
</dbReference>
<dbReference type="AlphaFoldDB" id="A0AA40HXA4"/>
<keyword evidence="3" id="KW-1185">Reference proteome</keyword>
<dbReference type="InterPro" id="IPR004045">
    <property type="entry name" value="Glutathione_S-Trfase_N"/>
</dbReference>
<protein>
    <recommendedName>
        <fullName evidence="1">GST N-terminal domain-containing protein</fullName>
    </recommendedName>
</protein>
<proteinExistence type="predicted"/>
<evidence type="ECO:0000313" key="3">
    <source>
        <dbReference type="Proteomes" id="UP001177744"/>
    </source>
</evidence>
<evidence type="ECO:0000313" key="2">
    <source>
        <dbReference type="EMBL" id="KAK1338660.1"/>
    </source>
</evidence>
<feature type="domain" description="GST N-terminal" evidence="1">
    <location>
        <begin position="2"/>
        <end position="87"/>
    </location>
</feature>
<name>A0AA40HXA4_CNENI</name>
<dbReference type="Gene3D" id="3.40.30.10">
    <property type="entry name" value="Glutaredoxin"/>
    <property type="match status" value="1"/>
</dbReference>
<dbReference type="PROSITE" id="PS50404">
    <property type="entry name" value="GST_NTER"/>
    <property type="match status" value="1"/>
</dbReference>
<comment type="caution">
    <text evidence="2">The sequence shown here is derived from an EMBL/GenBank/DDBJ whole genome shotgun (WGS) entry which is preliminary data.</text>
</comment>
<dbReference type="SUPFAM" id="SSF52833">
    <property type="entry name" value="Thioredoxin-like"/>
    <property type="match status" value="1"/>
</dbReference>
<gene>
    <name evidence="2" type="ORF">QTO34_019315</name>
</gene>
<evidence type="ECO:0000259" key="1">
    <source>
        <dbReference type="PROSITE" id="PS50404"/>
    </source>
</evidence>